<gene>
    <name evidence="1" type="primary">ENO3</name>
    <name evidence="1" type="ORF">SDJN03_03510</name>
</gene>
<organism evidence="1 2">
    <name type="scientific">Cucurbita argyrosperma subsp. sororia</name>
    <dbReference type="NCBI Taxonomy" id="37648"/>
    <lineage>
        <taxon>Eukaryota</taxon>
        <taxon>Viridiplantae</taxon>
        <taxon>Streptophyta</taxon>
        <taxon>Embryophyta</taxon>
        <taxon>Tracheophyta</taxon>
        <taxon>Spermatophyta</taxon>
        <taxon>Magnoliopsida</taxon>
        <taxon>eudicotyledons</taxon>
        <taxon>Gunneridae</taxon>
        <taxon>Pentapetalae</taxon>
        <taxon>rosids</taxon>
        <taxon>fabids</taxon>
        <taxon>Cucurbitales</taxon>
        <taxon>Cucurbitaceae</taxon>
        <taxon>Cucurbiteae</taxon>
        <taxon>Cucurbita</taxon>
    </lineage>
</organism>
<evidence type="ECO:0000313" key="2">
    <source>
        <dbReference type="Proteomes" id="UP000685013"/>
    </source>
</evidence>
<dbReference type="Proteomes" id="UP000685013">
    <property type="component" value="Chromosome 2"/>
</dbReference>
<name>A0AAV6P5P6_9ROSI</name>
<sequence length="130" mass="14254">MNTKHKLFCKIADAMDAAARAKISDLLHRNPSYICLAGKKMPLNHARKFVPSVIMKFEARYVLDGRGSSTAEADLYYSSASIPQAWVSRMPDFPPSGFLRMSAVLAPRGDPILADPSPSLPYRDARSAAV</sequence>
<dbReference type="EMBL" id="JAGKQH010000002">
    <property type="protein sequence ID" value="KAG6606193.1"/>
    <property type="molecule type" value="Genomic_DNA"/>
</dbReference>
<accession>A0AAV6P5P6</accession>
<reference evidence="1 2" key="1">
    <citation type="journal article" date="2021" name="Hortic Res">
        <title>The domestication of Cucurbita argyrosperma as revealed by the genome of its wild relative.</title>
        <authorList>
            <person name="Barrera-Redondo J."/>
            <person name="Sanchez-de la Vega G."/>
            <person name="Aguirre-Liguori J.A."/>
            <person name="Castellanos-Morales G."/>
            <person name="Gutierrez-Guerrero Y.T."/>
            <person name="Aguirre-Dugua X."/>
            <person name="Aguirre-Planter E."/>
            <person name="Tenaillon M.I."/>
            <person name="Lira-Saade R."/>
            <person name="Eguiarte L.E."/>
        </authorList>
    </citation>
    <scope>NUCLEOTIDE SEQUENCE [LARGE SCALE GENOMIC DNA]</scope>
    <source>
        <strain evidence="1">JBR-2021</strain>
    </source>
</reference>
<comment type="caution">
    <text evidence="1">The sequence shown here is derived from an EMBL/GenBank/DDBJ whole genome shotgun (WGS) entry which is preliminary data.</text>
</comment>
<feature type="non-terminal residue" evidence="1">
    <location>
        <position position="1"/>
    </location>
</feature>
<evidence type="ECO:0000313" key="1">
    <source>
        <dbReference type="EMBL" id="KAG6606193.1"/>
    </source>
</evidence>
<keyword evidence="2" id="KW-1185">Reference proteome</keyword>
<protein>
    <submittedName>
        <fullName evidence="1">Cytosolic enolase 3</fullName>
    </submittedName>
</protein>
<dbReference type="AlphaFoldDB" id="A0AAV6P5P6"/>
<proteinExistence type="predicted"/>